<dbReference type="Proteomes" id="UP001164250">
    <property type="component" value="Chromosome 12"/>
</dbReference>
<evidence type="ECO:0000313" key="1">
    <source>
        <dbReference type="EMBL" id="KAJ0083047.1"/>
    </source>
</evidence>
<reference evidence="2" key="1">
    <citation type="journal article" date="2023" name="G3 (Bethesda)">
        <title>Genome assembly and association tests identify interacting loci associated with vigor, precocity, and sex in interspecific pistachio rootstocks.</title>
        <authorList>
            <person name="Palmer W."/>
            <person name="Jacygrad E."/>
            <person name="Sagayaradj S."/>
            <person name="Cavanaugh K."/>
            <person name="Han R."/>
            <person name="Bertier L."/>
            <person name="Beede B."/>
            <person name="Kafkas S."/>
            <person name="Golino D."/>
            <person name="Preece J."/>
            <person name="Michelmore R."/>
        </authorList>
    </citation>
    <scope>NUCLEOTIDE SEQUENCE [LARGE SCALE GENOMIC DNA]</scope>
</reference>
<organism evidence="1 2">
    <name type="scientific">Pistacia atlantica</name>
    <dbReference type="NCBI Taxonomy" id="434234"/>
    <lineage>
        <taxon>Eukaryota</taxon>
        <taxon>Viridiplantae</taxon>
        <taxon>Streptophyta</taxon>
        <taxon>Embryophyta</taxon>
        <taxon>Tracheophyta</taxon>
        <taxon>Spermatophyta</taxon>
        <taxon>Magnoliopsida</taxon>
        <taxon>eudicotyledons</taxon>
        <taxon>Gunneridae</taxon>
        <taxon>Pentapetalae</taxon>
        <taxon>rosids</taxon>
        <taxon>malvids</taxon>
        <taxon>Sapindales</taxon>
        <taxon>Anacardiaceae</taxon>
        <taxon>Pistacia</taxon>
    </lineage>
</organism>
<accession>A0ACC1A9V2</accession>
<sequence>MAGIRVYLCIILLLLSFTWSETRPLSPEREGRNLARLIQVLGEGGRKVIKVLPGDESTKKSLVESKRVSPGGPDPKHHL</sequence>
<proteinExistence type="predicted"/>
<name>A0ACC1A9V2_9ROSI</name>
<evidence type="ECO:0000313" key="2">
    <source>
        <dbReference type="Proteomes" id="UP001164250"/>
    </source>
</evidence>
<keyword evidence="2" id="KW-1185">Reference proteome</keyword>
<comment type="caution">
    <text evidence="1">The sequence shown here is derived from an EMBL/GenBank/DDBJ whole genome shotgun (WGS) entry which is preliminary data.</text>
</comment>
<dbReference type="EMBL" id="CM047908">
    <property type="protein sequence ID" value="KAJ0083047.1"/>
    <property type="molecule type" value="Genomic_DNA"/>
</dbReference>
<protein>
    <submittedName>
        <fullName evidence="1">Uncharacterized protein</fullName>
    </submittedName>
</protein>
<gene>
    <name evidence="1" type="ORF">Patl1_10573</name>
</gene>